<protein>
    <submittedName>
        <fullName evidence="2">Uncharacterized protein</fullName>
    </submittedName>
</protein>
<accession>A0A8U0HTX3</accession>
<dbReference type="Proteomes" id="UP000830729">
    <property type="component" value="Chromosome"/>
</dbReference>
<sequence>MNTVTRNVDDSQRGRTTGGDPLTTLAERLGRRLNADAAESEPLVVGADSGDADTEGEP</sequence>
<keyword evidence="3" id="KW-1185">Reference proteome</keyword>
<dbReference type="KEGG" id="halx:M0R89_17770"/>
<dbReference type="EMBL" id="CP096659">
    <property type="protein sequence ID" value="UPV74368.1"/>
    <property type="molecule type" value="Genomic_DNA"/>
</dbReference>
<evidence type="ECO:0000256" key="1">
    <source>
        <dbReference type="SAM" id="MobiDB-lite"/>
    </source>
</evidence>
<evidence type="ECO:0000313" key="2">
    <source>
        <dbReference type="EMBL" id="UPV74368.1"/>
    </source>
</evidence>
<organism evidence="2 3">
    <name type="scientific">Halorussus limi</name>
    <dbReference type="NCBI Taxonomy" id="2938695"/>
    <lineage>
        <taxon>Archaea</taxon>
        <taxon>Methanobacteriati</taxon>
        <taxon>Methanobacteriota</taxon>
        <taxon>Stenosarchaea group</taxon>
        <taxon>Halobacteria</taxon>
        <taxon>Halobacteriales</taxon>
        <taxon>Haladaptataceae</taxon>
        <taxon>Halorussus</taxon>
    </lineage>
</organism>
<evidence type="ECO:0000313" key="3">
    <source>
        <dbReference type="Proteomes" id="UP000830729"/>
    </source>
</evidence>
<name>A0A8U0HTX3_9EURY</name>
<dbReference type="GeneID" id="72187087"/>
<gene>
    <name evidence="2" type="ORF">M0R89_17770</name>
</gene>
<proteinExistence type="predicted"/>
<dbReference type="RefSeq" id="WP_248650414.1">
    <property type="nucleotide sequence ID" value="NZ_CP096659.1"/>
</dbReference>
<reference evidence="2 3" key="1">
    <citation type="submission" date="2022-04" db="EMBL/GenBank/DDBJ databases">
        <title>Diverse halophilic archaea isolated from saline environments.</title>
        <authorList>
            <person name="Cui H.-L."/>
        </authorList>
    </citation>
    <scope>NUCLEOTIDE SEQUENCE [LARGE SCALE GENOMIC DNA]</scope>
    <source>
        <strain evidence="2 3">XZYJT49</strain>
    </source>
</reference>
<dbReference type="AlphaFoldDB" id="A0A8U0HTX3"/>
<feature type="region of interest" description="Disordered" evidence="1">
    <location>
        <begin position="1"/>
        <end position="58"/>
    </location>
</feature>